<keyword evidence="2" id="KW-1185">Reference proteome</keyword>
<name>A0A0E3BQ39_9BURK</name>
<proteinExistence type="predicted"/>
<sequence>MTRIVAGGVEFDFQTAPSLVSPEAAYLAWANELGVSASETLQPLDGDDECTPVILARPVLGISSIASFASEGGFGLYDTAPRETGKTGVAYPGVGRMHGLGTPAKIFLTFHPDIDCRSEFVKVQRSGDATILAGRIRHYNSQTYLLNFAIRSAPGRVQLVLSPVDQPVPFRVFGAPSTPEATSVNLAVGSTTQIDISDLPFTDFGALTARIGQALVIGRSQPMNYGVVMPWSVTHLSVESGSVKDIASGLLGQGIGRVYGTVQRKTDPVNIPLKRKVRLVRERDGLVVREAWSDTVTGEYDFRYIDELQTWTVIAYDYEHEFRAVIADGITPEIIP</sequence>
<protein>
    <submittedName>
        <fullName evidence="1">Uncharacterized protein</fullName>
    </submittedName>
</protein>
<organism evidence="1 2">
    <name type="scientific">Comamonas thiooxydans</name>
    <dbReference type="NCBI Taxonomy" id="363952"/>
    <lineage>
        <taxon>Bacteria</taxon>
        <taxon>Pseudomonadati</taxon>
        <taxon>Pseudomonadota</taxon>
        <taxon>Betaproteobacteria</taxon>
        <taxon>Burkholderiales</taxon>
        <taxon>Comamonadaceae</taxon>
        <taxon>Comamonas</taxon>
    </lineage>
</organism>
<evidence type="ECO:0000313" key="1">
    <source>
        <dbReference type="EMBL" id="KGH07166.1"/>
    </source>
</evidence>
<accession>A0A0E3BQ39</accession>
<comment type="caution">
    <text evidence="1">The sequence shown here is derived from an EMBL/GenBank/DDBJ whole genome shotgun (WGS) entry which is preliminary data.</text>
</comment>
<evidence type="ECO:0000313" key="2">
    <source>
        <dbReference type="Proteomes" id="UP000029549"/>
    </source>
</evidence>
<dbReference type="Proteomes" id="UP000029549">
    <property type="component" value="Unassembled WGS sequence"/>
</dbReference>
<dbReference type="AlphaFoldDB" id="A0A0E3BQ39"/>
<gene>
    <name evidence="1" type="ORF">P608_21315</name>
</gene>
<dbReference type="RefSeq" id="WP_052052981.1">
    <property type="nucleotide sequence ID" value="NZ_AWTM01000100.1"/>
</dbReference>
<dbReference type="EMBL" id="AWTP01000136">
    <property type="protein sequence ID" value="KGH07166.1"/>
    <property type="molecule type" value="Genomic_DNA"/>
</dbReference>
<reference evidence="1 2" key="1">
    <citation type="submission" date="2013-09" db="EMBL/GenBank/DDBJ databases">
        <title>High correlation between genotypes and phenotypes of environmental bacteria Comamonas testosteroni strains.</title>
        <authorList>
            <person name="Liu L."/>
            <person name="Zhu W."/>
            <person name="Xia X."/>
            <person name="Xu B."/>
            <person name="Luo M."/>
            <person name="Wang G."/>
        </authorList>
    </citation>
    <scope>NUCLEOTIDE SEQUENCE [LARGE SCALE GENOMIC DNA]</scope>
    <source>
        <strain evidence="1 2">DF2</strain>
    </source>
</reference>